<dbReference type="GO" id="GO:0000155">
    <property type="term" value="F:phosphorelay sensor kinase activity"/>
    <property type="evidence" value="ECO:0007669"/>
    <property type="project" value="InterPro"/>
</dbReference>
<evidence type="ECO:0000256" key="9">
    <source>
        <dbReference type="SAM" id="Phobius"/>
    </source>
</evidence>
<feature type="transmembrane region" description="Helical" evidence="9">
    <location>
        <begin position="144"/>
        <end position="162"/>
    </location>
</feature>
<gene>
    <name evidence="11" type="ordered locus">Cfla_0649</name>
</gene>
<dbReference type="eggNOG" id="COG4585">
    <property type="taxonomic scope" value="Bacteria"/>
</dbReference>
<keyword evidence="6 11" id="KW-0418">Kinase</keyword>
<evidence type="ECO:0000256" key="3">
    <source>
        <dbReference type="ARBA" id="ARBA00022553"/>
    </source>
</evidence>
<evidence type="ECO:0000313" key="11">
    <source>
        <dbReference type="EMBL" id="ADG73561.1"/>
    </source>
</evidence>
<feature type="transmembrane region" description="Helical" evidence="9">
    <location>
        <begin position="104"/>
        <end position="137"/>
    </location>
</feature>
<dbReference type="InterPro" id="IPR036890">
    <property type="entry name" value="HATPase_C_sf"/>
</dbReference>
<dbReference type="GO" id="GO:0016020">
    <property type="term" value="C:membrane"/>
    <property type="evidence" value="ECO:0007669"/>
    <property type="project" value="InterPro"/>
</dbReference>
<evidence type="ECO:0000256" key="1">
    <source>
        <dbReference type="ARBA" id="ARBA00000085"/>
    </source>
</evidence>
<dbReference type="RefSeq" id="WP_013115895.1">
    <property type="nucleotide sequence ID" value="NC_014151.1"/>
</dbReference>
<feature type="domain" description="Signal transduction histidine kinase subgroup 3 dimerisation and phosphoacceptor" evidence="10">
    <location>
        <begin position="232"/>
        <end position="298"/>
    </location>
</feature>
<dbReference type="PANTHER" id="PTHR24421">
    <property type="entry name" value="NITRATE/NITRITE SENSOR PROTEIN NARX-RELATED"/>
    <property type="match status" value="1"/>
</dbReference>
<keyword evidence="12" id="KW-1185">Reference proteome</keyword>
<keyword evidence="8" id="KW-0902">Two-component regulatory system</keyword>
<evidence type="ECO:0000256" key="2">
    <source>
        <dbReference type="ARBA" id="ARBA00012438"/>
    </source>
</evidence>
<dbReference type="KEGG" id="cfl:Cfla_0649"/>
<evidence type="ECO:0000313" key="12">
    <source>
        <dbReference type="Proteomes" id="UP000000849"/>
    </source>
</evidence>
<name>D5UIR2_CELFN</name>
<dbReference type="EMBL" id="CP001964">
    <property type="protein sequence ID" value="ADG73561.1"/>
    <property type="molecule type" value="Genomic_DNA"/>
</dbReference>
<dbReference type="Gene3D" id="1.20.5.1930">
    <property type="match status" value="1"/>
</dbReference>
<feature type="transmembrane region" description="Helical" evidence="9">
    <location>
        <begin position="79"/>
        <end position="98"/>
    </location>
</feature>
<keyword evidence="9" id="KW-0812">Transmembrane</keyword>
<keyword evidence="5" id="KW-0547">Nucleotide-binding</keyword>
<feature type="transmembrane region" description="Helical" evidence="9">
    <location>
        <begin position="31"/>
        <end position="55"/>
    </location>
</feature>
<dbReference type="InterPro" id="IPR011712">
    <property type="entry name" value="Sig_transdc_His_kin_sub3_dim/P"/>
</dbReference>
<dbReference type="InterPro" id="IPR050482">
    <property type="entry name" value="Sensor_HK_TwoCompSys"/>
</dbReference>
<dbReference type="Pfam" id="PF07730">
    <property type="entry name" value="HisKA_3"/>
    <property type="match status" value="1"/>
</dbReference>
<evidence type="ECO:0000256" key="6">
    <source>
        <dbReference type="ARBA" id="ARBA00022777"/>
    </source>
</evidence>
<dbReference type="SUPFAM" id="SSF55874">
    <property type="entry name" value="ATPase domain of HSP90 chaperone/DNA topoisomerase II/histidine kinase"/>
    <property type="match status" value="1"/>
</dbReference>
<dbReference type="PANTHER" id="PTHR24421:SF10">
    <property type="entry name" value="NITRATE_NITRITE SENSOR PROTEIN NARQ"/>
    <property type="match status" value="1"/>
</dbReference>
<sequence>MTTATADTPAPTPATVAWLADRWRRLDHPALLTWVVAASLTIAVAAFLAVTPLWLPETVWYRRYSDTYPASHAPDPQRWFGLVATCAGLLGVAAVAVAPRLPWLAWLAATVPFVLLPVYGTALASSWLALASVAVVVATRRPRVAILPWTTAVALVLGWHVGGHDLLFPHGPGGPSSGTSGLLAGLGIAAYTTGAVAFAALLGHVLRTSAARTRDAESVAHDAVATTASVTERARLARELHDVVAHHVSLVAVRAESAPYSVPDLDPRAAATFAHIAEDARTALVELRHVLAVLRRDDDVPLAPLPTADPDALVSTAREAGQEVTVEGTWPRTDAGVGHVLHRAVQEGLSNARRHAPGARVHVRIADGPGVVGFRMTNGAGDATDVRPAHGLTGMSERVEALGGTVSAQVEDGTFVLVVSLPVDEP</sequence>
<keyword evidence="3" id="KW-0597">Phosphoprotein</keyword>
<dbReference type="HOGENOM" id="CLU_000445_20_1_11"/>
<dbReference type="CDD" id="cd16917">
    <property type="entry name" value="HATPase_UhpB-NarQ-NarX-like"/>
    <property type="match status" value="1"/>
</dbReference>
<dbReference type="STRING" id="446466.Cfla_0649"/>
<accession>D5UIR2</accession>
<dbReference type="AlphaFoldDB" id="D5UIR2"/>
<keyword evidence="7" id="KW-0067">ATP-binding</keyword>
<comment type="catalytic activity">
    <reaction evidence="1">
        <text>ATP + protein L-histidine = ADP + protein N-phospho-L-histidine.</text>
        <dbReference type="EC" id="2.7.13.3"/>
    </reaction>
</comment>
<evidence type="ECO:0000256" key="4">
    <source>
        <dbReference type="ARBA" id="ARBA00022679"/>
    </source>
</evidence>
<dbReference type="GO" id="GO:0005524">
    <property type="term" value="F:ATP binding"/>
    <property type="evidence" value="ECO:0007669"/>
    <property type="project" value="UniProtKB-KW"/>
</dbReference>
<keyword evidence="9" id="KW-1133">Transmembrane helix</keyword>
<dbReference type="Gene3D" id="3.30.565.10">
    <property type="entry name" value="Histidine kinase-like ATPase, C-terminal domain"/>
    <property type="match status" value="1"/>
</dbReference>
<dbReference type="OrthoDB" id="227596at2"/>
<dbReference type="Proteomes" id="UP000000849">
    <property type="component" value="Chromosome"/>
</dbReference>
<keyword evidence="9" id="KW-0472">Membrane</keyword>
<protein>
    <recommendedName>
        <fullName evidence="2">histidine kinase</fullName>
        <ecNumber evidence="2">2.7.13.3</ecNumber>
    </recommendedName>
</protein>
<dbReference type="GO" id="GO:0046983">
    <property type="term" value="F:protein dimerization activity"/>
    <property type="evidence" value="ECO:0007669"/>
    <property type="project" value="InterPro"/>
</dbReference>
<evidence type="ECO:0000256" key="5">
    <source>
        <dbReference type="ARBA" id="ARBA00022741"/>
    </source>
</evidence>
<feature type="transmembrane region" description="Helical" evidence="9">
    <location>
        <begin position="182"/>
        <end position="206"/>
    </location>
</feature>
<proteinExistence type="predicted"/>
<evidence type="ECO:0000256" key="8">
    <source>
        <dbReference type="ARBA" id="ARBA00023012"/>
    </source>
</evidence>
<keyword evidence="4" id="KW-0808">Transferase</keyword>
<dbReference type="EC" id="2.7.13.3" evidence="2"/>
<evidence type="ECO:0000256" key="7">
    <source>
        <dbReference type="ARBA" id="ARBA00022840"/>
    </source>
</evidence>
<evidence type="ECO:0000259" key="10">
    <source>
        <dbReference type="Pfam" id="PF07730"/>
    </source>
</evidence>
<organism evidence="11 12">
    <name type="scientific">Cellulomonas flavigena (strain ATCC 482 / DSM 20109 / BCRC 11376 / JCM 18109 / NBRC 3775 / NCIMB 8073 / NRS 134)</name>
    <dbReference type="NCBI Taxonomy" id="446466"/>
    <lineage>
        <taxon>Bacteria</taxon>
        <taxon>Bacillati</taxon>
        <taxon>Actinomycetota</taxon>
        <taxon>Actinomycetes</taxon>
        <taxon>Micrococcales</taxon>
        <taxon>Cellulomonadaceae</taxon>
        <taxon>Cellulomonas</taxon>
    </lineage>
</organism>
<reference evidence="11 12" key="1">
    <citation type="journal article" date="2010" name="Stand. Genomic Sci.">
        <title>Complete genome sequence of Cellulomonas flavigena type strain (134).</title>
        <authorList>
            <person name="Abt B."/>
            <person name="Foster B."/>
            <person name="Lapidus A."/>
            <person name="Clum A."/>
            <person name="Sun H."/>
            <person name="Pukall R."/>
            <person name="Lucas S."/>
            <person name="Glavina Del Rio T."/>
            <person name="Nolan M."/>
            <person name="Tice H."/>
            <person name="Cheng J.F."/>
            <person name="Pitluck S."/>
            <person name="Liolios K."/>
            <person name="Ivanova N."/>
            <person name="Mavromatis K."/>
            <person name="Ovchinnikova G."/>
            <person name="Pati A."/>
            <person name="Goodwin L."/>
            <person name="Chen A."/>
            <person name="Palaniappan K."/>
            <person name="Land M."/>
            <person name="Hauser L."/>
            <person name="Chang Y.J."/>
            <person name="Jeffries C.D."/>
            <person name="Rohde M."/>
            <person name="Goker M."/>
            <person name="Woyke T."/>
            <person name="Bristow J."/>
            <person name="Eisen J.A."/>
            <person name="Markowitz V."/>
            <person name="Hugenholtz P."/>
            <person name="Kyrpides N.C."/>
            <person name="Klenk H.P."/>
        </authorList>
    </citation>
    <scope>NUCLEOTIDE SEQUENCE [LARGE SCALE GENOMIC DNA]</scope>
    <source>
        <strain evidence="12">ATCC 482 / DSM 20109 / BCRC 11376 / JCM 18109 / NBRC 3775 / NCIMB 8073 / NRS 134</strain>
    </source>
</reference>